<comment type="caution">
    <text evidence="1">The sequence shown here is derived from an EMBL/GenBank/DDBJ whole genome shotgun (WGS) entry which is preliminary data.</text>
</comment>
<proteinExistence type="predicted"/>
<reference evidence="1 2" key="1">
    <citation type="journal article" date="2021" name="Commun. Biol.">
        <title>Genomic insights into the host specific adaptation of the Pneumocystis genus.</title>
        <authorList>
            <person name="Cisse O.H."/>
            <person name="Ma L."/>
            <person name="Dekker J.P."/>
            <person name="Khil P.P."/>
            <person name="Youn J.-H."/>
            <person name="Brenchley J.M."/>
            <person name="Blair R."/>
            <person name="Pahar B."/>
            <person name="Chabe M."/>
            <person name="Van Rompay K.K.A."/>
            <person name="Keesler R."/>
            <person name="Sukura A."/>
            <person name="Hirsch V."/>
            <person name="Kutty G."/>
            <person name="Liu Y."/>
            <person name="Peng L."/>
            <person name="Chen J."/>
            <person name="Song J."/>
            <person name="Weissenbacher-Lang C."/>
            <person name="Xu J."/>
            <person name="Upham N.S."/>
            <person name="Stajich J.E."/>
            <person name="Cuomo C.A."/>
            <person name="Cushion M.T."/>
            <person name="Kovacs J.A."/>
        </authorList>
    </citation>
    <scope>NUCLEOTIDE SEQUENCE [LARGE SCALE GENOMIC DNA]</scope>
    <source>
        <strain evidence="1 2">RABM</strain>
    </source>
</reference>
<keyword evidence="2" id="KW-1185">Reference proteome</keyword>
<gene>
    <name evidence="1" type="ORF">PORY_002009</name>
</gene>
<protein>
    <submittedName>
        <fullName evidence="1">Uncharacterized protein</fullName>
    </submittedName>
</protein>
<accession>A0ACB7CAP1</accession>
<dbReference type="EMBL" id="JABTEG010000007">
    <property type="protein sequence ID" value="KAG4304616.1"/>
    <property type="molecule type" value="Genomic_DNA"/>
</dbReference>
<sequence>MNFLELDADTRIQSTNDDAVVSKWSAVQAGYLNDPFVKYMIKDKAKIKRPPIINRGTYIRTVVIDKLIYSFLQFIDPLQKKQIISFGAGSDTRYFNIMMAKSSLGKNVNFIFHELDFPTVTRRKASIISKTPALYDVIQSSCTCPDDLKIDLLNGSILSPSYCLHPIDLRTLTSMFSLPKIDGDLPTLILSECCLVYLEPQEADQLIKLCVCSFSSKGTGIIIYEPIKNSDSFGKMMVKNLASRGISFKTLDTYSTIEKQRIRLFDLGFITYQKAVTIKQIFDEWYDHDDKVRISKVEFLDEIEEWDLLASHYCVAWGWIDEHENGYFKEWSTF</sequence>
<dbReference type="Proteomes" id="UP000768646">
    <property type="component" value="Unassembled WGS sequence"/>
</dbReference>
<name>A0ACB7CAP1_9ASCO</name>
<evidence type="ECO:0000313" key="1">
    <source>
        <dbReference type="EMBL" id="KAG4304616.1"/>
    </source>
</evidence>
<evidence type="ECO:0000313" key="2">
    <source>
        <dbReference type="Proteomes" id="UP000768646"/>
    </source>
</evidence>
<organism evidence="1 2">
    <name type="scientific">Pneumocystis oryctolagi</name>
    <dbReference type="NCBI Taxonomy" id="42067"/>
    <lineage>
        <taxon>Eukaryota</taxon>
        <taxon>Fungi</taxon>
        <taxon>Dikarya</taxon>
        <taxon>Ascomycota</taxon>
        <taxon>Taphrinomycotina</taxon>
        <taxon>Pneumocystomycetes</taxon>
        <taxon>Pneumocystaceae</taxon>
        <taxon>Pneumocystis</taxon>
    </lineage>
</organism>